<evidence type="ECO:0000259" key="4">
    <source>
        <dbReference type="Pfam" id="PF08558"/>
    </source>
</evidence>
<dbReference type="InterPro" id="IPR036507">
    <property type="entry name" value="Telomere_rpt-bd_fac_dimer_sf"/>
</dbReference>
<feature type="domain" description="Telomere repeat-binding factor dimerisation" evidence="4">
    <location>
        <begin position="1"/>
        <end position="77"/>
    </location>
</feature>
<dbReference type="GO" id="GO:0003720">
    <property type="term" value="F:telomerase activity"/>
    <property type="evidence" value="ECO:0007669"/>
    <property type="project" value="TreeGrafter"/>
</dbReference>
<evidence type="ECO:0000256" key="3">
    <source>
        <dbReference type="SAM" id="Phobius"/>
    </source>
</evidence>
<dbReference type="GO" id="GO:1905839">
    <property type="term" value="P:negative regulation of telomeric D-loop disassembly"/>
    <property type="evidence" value="ECO:0007669"/>
    <property type="project" value="TreeGrafter"/>
</dbReference>
<dbReference type="GO" id="GO:0070187">
    <property type="term" value="C:shelterin complex"/>
    <property type="evidence" value="ECO:0007669"/>
    <property type="project" value="TreeGrafter"/>
</dbReference>
<feature type="non-terminal residue" evidence="5">
    <location>
        <position position="1"/>
    </location>
</feature>
<dbReference type="GO" id="GO:0061820">
    <property type="term" value="P:telomeric D-loop disassembly"/>
    <property type="evidence" value="ECO:0007669"/>
    <property type="project" value="TreeGrafter"/>
</dbReference>
<protein>
    <submittedName>
        <fullName evidence="5">TERF2 isoform 9</fullName>
    </submittedName>
</protein>
<dbReference type="Pfam" id="PF08558">
    <property type="entry name" value="TRF"/>
    <property type="match status" value="1"/>
</dbReference>
<keyword evidence="3" id="KW-0472">Membrane</keyword>
<reference evidence="5" key="1">
    <citation type="submission" date="2017-12" db="EMBL/GenBank/DDBJ databases">
        <title>High-resolution comparative analysis of great ape genomes.</title>
        <authorList>
            <person name="Pollen A."/>
            <person name="Hastie A."/>
            <person name="Hormozdiari F."/>
            <person name="Dougherty M."/>
            <person name="Liu R."/>
            <person name="Chaisson M."/>
            <person name="Hoppe E."/>
            <person name="Hill C."/>
            <person name="Pang A."/>
            <person name="Hillier L."/>
            <person name="Baker C."/>
            <person name="Armstrong J."/>
            <person name="Shendure J."/>
            <person name="Paten B."/>
            <person name="Wilson R."/>
            <person name="Chao H."/>
            <person name="Schneider V."/>
            <person name="Ventura M."/>
            <person name="Kronenberg Z."/>
            <person name="Murali S."/>
            <person name="Gordon D."/>
            <person name="Cantsilieris S."/>
            <person name="Munson K."/>
            <person name="Nelson B."/>
            <person name="Raja A."/>
            <person name="Underwood J."/>
            <person name="Diekhans M."/>
            <person name="Fiddes I."/>
            <person name="Haussler D."/>
            <person name="Eichler E."/>
        </authorList>
    </citation>
    <scope>NUCLEOTIDE SEQUENCE [LARGE SCALE GENOMIC DNA]</scope>
    <source>
        <strain evidence="5">Susie</strain>
    </source>
</reference>
<dbReference type="AlphaFoldDB" id="A0A2J8VVQ6"/>
<dbReference type="EMBL" id="NDHI03003408">
    <property type="protein sequence ID" value="PNJ61546.1"/>
    <property type="molecule type" value="Genomic_DNA"/>
</dbReference>
<dbReference type="GO" id="GO:0031848">
    <property type="term" value="P:protection from non-homologous end joining at telomere"/>
    <property type="evidence" value="ECO:0007669"/>
    <property type="project" value="InterPro"/>
</dbReference>
<dbReference type="GO" id="GO:0031627">
    <property type="term" value="P:telomeric loop formation"/>
    <property type="evidence" value="ECO:0007669"/>
    <property type="project" value="TreeGrafter"/>
</dbReference>
<evidence type="ECO:0000256" key="1">
    <source>
        <dbReference type="ARBA" id="ARBA00023125"/>
    </source>
</evidence>
<organism evidence="5">
    <name type="scientific">Pongo abelii</name>
    <name type="common">Sumatran orangutan</name>
    <name type="synonym">Pongo pygmaeus abelii</name>
    <dbReference type="NCBI Taxonomy" id="9601"/>
    <lineage>
        <taxon>Eukaryota</taxon>
        <taxon>Metazoa</taxon>
        <taxon>Chordata</taxon>
        <taxon>Craniata</taxon>
        <taxon>Vertebrata</taxon>
        <taxon>Euteleostomi</taxon>
        <taxon>Mammalia</taxon>
        <taxon>Eutheria</taxon>
        <taxon>Euarchontoglires</taxon>
        <taxon>Primates</taxon>
        <taxon>Haplorrhini</taxon>
        <taxon>Catarrhini</taxon>
        <taxon>Hominidae</taxon>
        <taxon>Pongo</taxon>
    </lineage>
</organism>
<dbReference type="PANTHER" id="PTHR46833:SF1">
    <property type="entry name" value="TELOMERIC REPEAT-BINDING FACTOR 2"/>
    <property type="match status" value="1"/>
</dbReference>
<keyword evidence="3" id="KW-1133">Transmembrane helix</keyword>
<dbReference type="SUPFAM" id="SSF63600">
    <property type="entry name" value="Telomeric repeat binding factor (TRF) dimerisation domain"/>
    <property type="match status" value="1"/>
</dbReference>
<keyword evidence="2" id="KW-0539">Nucleus</keyword>
<dbReference type="Gene3D" id="1.25.40.210">
    <property type="entry name" value="Telomere repeat-binding factor, dimerisation domain"/>
    <property type="match status" value="1"/>
</dbReference>
<keyword evidence="3" id="KW-0812">Transmembrane</keyword>
<evidence type="ECO:0000313" key="5">
    <source>
        <dbReference type="EMBL" id="PNJ61546.1"/>
    </source>
</evidence>
<dbReference type="GO" id="GO:0003691">
    <property type="term" value="F:double-stranded telomeric DNA binding"/>
    <property type="evidence" value="ECO:0007669"/>
    <property type="project" value="TreeGrafter"/>
</dbReference>
<accession>A0A2J8VVQ6</accession>
<dbReference type="GO" id="GO:0070198">
    <property type="term" value="P:protein localization to chromosome, telomeric region"/>
    <property type="evidence" value="ECO:0007669"/>
    <property type="project" value="TreeGrafter"/>
</dbReference>
<comment type="caution">
    <text evidence="5">The sequence shown here is derived from an EMBL/GenBank/DDBJ whole genome shotgun (WGS) entry which is preliminary data.</text>
</comment>
<proteinExistence type="predicted"/>
<dbReference type="GO" id="GO:0098505">
    <property type="term" value="F:G-rich strand telomeric DNA binding"/>
    <property type="evidence" value="ECO:0007669"/>
    <property type="project" value="TreeGrafter"/>
</dbReference>
<gene>
    <name evidence="5" type="ORF">CR201_G0015222</name>
</gene>
<dbReference type="PANTHER" id="PTHR46833">
    <property type="entry name" value="TELOMERIC REPEAT-BINDING FACTOR 2 TERF2"/>
    <property type="match status" value="1"/>
</dbReference>
<feature type="transmembrane region" description="Helical" evidence="3">
    <location>
        <begin position="75"/>
        <end position="94"/>
    </location>
</feature>
<sequence length="99" mass="11549">AVIICIKNKEFEKASKILKKHMSKDPTTQKLRNDLLNIIREKNLAHPVIQNFSYETFQQKMLRFLESHLDDAEPYLLTIGFISELVCILSIFLVKEAEN</sequence>
<dbReference type="GO" id="GO:0032208">
    <property type="term" value="P:negative regulation of telomere maintenance via recombination"/>
    <property type="evidence" value="ECO:0007669"/>
    <property type="project" value="TreeGrafter"/>
</dbReference>
<dbReference type="GO" id="GO:0042803">
    <property type="term" value="F:protein homodimerization activity"/>
    <property type="evidence" value="ECO:0007669"/>
    <property type="project" value="InterPro"/>
</dbReference>
<dbReference type="InterPro" id="IPR030657">
    <property type="entry name" value="TERF2"/>
</dbReference>
<dbReference type="InterPro" id="IPR013867">
    <property type="entry name" value="Telomere_rpt-bd_fac_dimer_dom"/>
</dbReference>
<evidence type="ECO:0000256" key="2">
    <source>
        <dbReference type="ARBA" id="ARBA00023242"/>
    </source>
</evidence>
<keyword evidence="1" id="KW-0238">DNA-binding</keyword>
<dbReference type="GO" id="GO:0032210">
    <property type="term" value="P:regulation of telomere maintenance via telomerase"/>
    <property type="evidence" value="ECO:0007669"/>
    <property type="project" value="TreeGrafter"/>
</dbReference>
<name>A0A2J8VVQ6_PONAB</name>